<dbReference type="InterPro" id="IPR057499">
    <property type="entry name" value="Kelch_FKB95"/>
</dbReference>
<evidence type="ECO:0000256" key="1">
    <source>
        <dbReference type="SAM" id="MobiDB-lite"/>
    </source>
</evidence>
<dbReference type="Proteomes" id="UP000467841">
    <property type="component" value="Unassembled WGS sequence"/>
</dbReference>
<feature type="compositionally biased region" description="Polar residues" evidence="1">
    <location>
        <begin position="1"/>
        <end position="15"/>
    </location>
</feature>
<protein>
    <recommendedName>
        <fullName evidence="2">F-box domain-containing protein</fullName>
    </recommendedName>
</protein>
<gene>
    <name evidence="3" type="ORF">MERR_LOCUS32086</name>
</gene>
<evidence type="ECO:0000259" key="2">
    <source>
        <dbReference type="SMART" id="SM00256"/>
    </source>
</evidence>
<dbReference type="InterPro" id="IPR015915">
    <property type="entry name" value="Kelch-typ_b-propeller"/>
</dbReference>
<dbReference type="AlphaFoldDB" id="A0A6D2JYJ3"/>
<dbReference type="EMBL" id="CACVBM020001307">
    <property type="protein sequence ID" value="CAA7044851.1"/>
    <property type="molecule type" value="Genomic_DNA"/>
</dbReference>
<dbReference type="OrthoDB" id="1067512at2759"/>
<dbReference type="PANTHER" id="PTHR24414">
    <property type="entry name" value="F-BOX/KELCH-REPEAT PROTEIN SKIP4"/>
    <property type="match status" value="1"/>
</dbReference>
<dbReference type="InterPro" id="IPR050354">
    <property type="entry name" value="F-box/kelch-repeat_ARATH"/>
</dbReference>
<dbReference type="PANTHER" id="PTHR24414:SF99">
    <property type="entry name" value="F-BOX DOMAIN-CONTAINING PROTEIN"/>
    <property type="match status" value="1"/>
</dbReference>
<proteinExistence type="predicted"/>
<dbReference type="SUPFAM" id="SSF117281">
    <property type="entry name" value="Kelch motif"/>
    <property type="match status" value="1"/>
</dbReference>
<feature type="region of interest" description="Disordered" evidence="1">
    <location>
        <begin position="1"/>
        <end position="25"/>
    </location>
</feature>
<dbReference type="Pfam" id="PF25210">
    <property type="entry name" value="Kelch_FKB95"/>
    <property type="match status" value="1"/>
</dbReference>
<evidence type="ECO:0000313" key="4">
    <source>
        <dbReference type="Proteomes" id="UP000467841"/>
    </source>
</evidence>
<reference evidence="3" key="1">
    <citation type="submission" date="2020-01" db="EMBL/GenBank/DDBJ databases">
        <authorList>
            <person name="Mishra B."/>
        </authorList>
    </citation>
    <scope>NUCLEOTIDE SEQUENCE [LARGE SCALE GENOMIC DNA]</scope>
</reference>
<organism evidence="3 4">
    <name type="scientific">Microthlaspi erraticum</name>
    <dbReference type="NCBI Taxonomy" id="1685480"/>
    <lineage>
        <taxon>Eukaryota</taxon>
        <taxon>Viridiplantae</taxon>
        <taxon>Streptophyta</taxon>
        <taxon>Embryophyta</taxon>
        <taxon>Tracheophyta</taxon>
        <taxon>Spermatophyta</taxon>
        <taxon>Magnoliopsida</taxon>
        <taxon>eudicotyledons</taxon>
        <taxon>Gunneridae</taxon>
        <taxon>Pentapetalae</taxon>
        <taxon>rosids</taxon>
        <taxon>malvids</taxon>
        <taxon>Brassicales</taxon>
        <taxon>Brassicaceae</taxon>
        <taxon>Coluteocarpeae</taxon>
        <taxon>Microthlaspi</taxon>
    </lineage>
</organism>
<dbReference type="SUPFAM" id="SSF81383">
    <property type="entry name" value="F-box domain"/>
    <property type="match status" value="1"/>
</dbReference>
<sequence length="364" mass="42012">MSTTAASNNNEPPRTNNEHPHSLSPSFSWLPNDTVLNILARVPRRNHPILCRVSKNFQSIVRSSALHQTRSLMGKDYLYVCFRDFGSPSLAYHWFTLDENRLVPIPLSSPPQPNSTALMVGHEIYFVGGYINNHSCKSMWILNYVSCKLRQGPSTRVARRRAAVGHVDKKIYVFGRFDHKDKDIQAEVFDTKTQTWDVAPNPNMDVQCIWMSMVNQSLDRKIYARNYKHVVAYDPRDGKCDKIYLPNNDRSCSDDVCMIDNLLYIHCSYVGLIWYDSKEKEWSVVKGLKLDVYSASEVKMAEHNGKLVFLWTRSCQEDTKWEIWCAMIALDRSGVEVMGKVEWFDHVLTVPCDYKIMHCLGRTD</sequence>
<dbReference type="InterPro" id="IPR036047">
    <property type="entry name" value="F-box-like_dom_sf"/>
</dbReference>
<keyword evidence="4" id="KW-1185">Reference proteome</keyword>
<dbReference type="Pfam" id="PF00646">
    <property type="entry name" value="F-box"/>
    <property type="match status" value="1"/>
</dbReference>
<dbReference type="Gene3D" id="2.120.10.80">
    <property type="entry name" value="Kelch-type beta propeller"/>
    <property type="match status" value="1"/>
</dbReference>
<name>A0A6D2JYJ3_9BRAS</name>
<dbReference type="SMART" id="SM00256">
    <property type="entry name" value="FBOX"/>
    <property type="match status" value="1"/>
</dbReference>
<evidence type="ECO:0000313" key="3">
    <source>
        <dbReference type="EMBL" id="CAA7044851.1"/>
    </source>
</evidence>
<dbReference type="InterPro" id="IPR001810">
    <property type="entry name" value="F-box_dom"/>
</dbReference>
<accession>A0A6D2JYJ3</accession>
<feature type="domain" description="F-box" evidence="2">
    <location>
        <begin position="30"/>
        <end position="70"/>
    </location>
</feature>
<dbReference type="CDD" id="cd22152">
    <property type="entry name" value="F-box_AtAFR-like"/>
    <property type="match status" value="1"/>
</dbReference>
<comment type="caution">
    <text evidence="3">The sequence shown here is derived from an EMBL/GenBank/DDBJ whole genome shotgun (WGS) entry which is preliminary data.</text>
</comment>